<proteinExistence type="predicted"/>
<reference evidence="1 2" key="1">
    <citation type="submission" date="2014-02" db="EMBL/GenBank/DDBJ databases">
        <title>Single nucleus genome sequencing reveals high similarity among nuclei of an endomycorrhizal fungus.</title>
        <authorList>
            <person name="Lin K."/>
            <person name="Geurts R."/>
            <person name="Zhang Z."/>
            <person name="Limpens E."/>
            <person name="Saunders D.G."/>
            <person name="Mu D."/>
            <person name="Pang E."/>
            <person name="Cao H."/>
            <person name="Cha H."/>
            <person name="Lin T."/>
            <person name="Zhou Q."/>
            <person name="Shang Y."/>
            <person name="Li Y."/>
            <person name="Ivanov S."/>
            <person name="Sharma T."/>
            <person name="Velzen R.V."/>
            <person name="Ruijter N.D."/>
            <person name="Aanen D.K."/>
            <person name="Win J."/>
            <person name="Kamoun S."/>
            <person name="Bisseling T."/>
            <person name="Huang S."/>
        </authorList>
    </citation>
    <scope>NUCLEOTIDE SEQUENCE [LARGE SCALE GENOMIC DNA]</scope>
    <source>
        <strain evidence="2">DAOM197198w</strain>
    </source>
</reference>
<organism evidence="1 2">
    <name type="scientific">Rhizophagus irregularis (strain DAOM 197198w)</name>
    <name type="common">Glomus intraradices</name>
    <dbReference type="NCBI Taxonomy" id="1432141"/>
    <lineage>
        <taxon>Eukaryota</taxon>
        <taxon>Fungi</taxon>
        <taxon>Fungi incertae sedis</taxon>
        <taxon>Mucoromycota</taxon>
        <taxon>Glomeromycotina</taxon>
        <taxon>Glomeromycetes</taxon>
        <taxon>Glomerales</taxon>
        <taxon>Glomeraceae</taxon>
        <taxon>Rhizophagus</taxon>
    </lineage>
</organism>
<dbReference type="STRING" id="1432141.A0A015JZJ1"/>
<name>A0A015JZJ1_RHIIW</name>
<comment type="caution">
    <text evidence="1">The sequence shown here is derived from an EMBL/GenBank/DDBJ whole genome shotgun (WGS) entry which is preliminary data.</text>
</comment>
<dbReference type="HOGENOM" id="CLU_184668_0_0_1"/>
<accession>A0A015JZJ1</accession>
<dbReference type="Proteomes" id="UP000022910">
    <property type="component" value="Unassembled WGS sequence"/>
</dbReference>
<gene>
    <name evidence="1" type="ORF">RirG_251830</name>
</gene>
<evidence type="ECO:0000313" key="2">
    <source>
        <dbReference type="Proteomes" id="UP000022910"/>
    </source>
</evidence>
<evidence type="ECO:0000313" key="1">
    <source>
        <dbReference type="EMBL" id="EXX52581.1"/>
    </source>
</evidence>
<sequence length="72" mass="7993">MRVLAAFFAQNAGAGLETVLALGNWSSNSVYHRFYQRGIKLMLERNQVSSLILSEARVGHDSLDEVINDSPQ</sequence>
<keyword evidence="2" id="KW-1185">Reference proteome</keyword>
<protein>
    <submittedName>
        <fullName evidence="1">Uncharacterized protein</fullName>
    </submittedName>
</protein>
<dbReference type="AlphaFoldDB" id="A0A015JZJ1"/>
<dbReference type="EMBL" id="JEMT01029272">
    <property type="protein sequence ID" value="EXX52581.1"/>
    <property type="molecule type" value="Genomic_DNA"/>
</dbReference>